<dbReference type="PANTHER" id="PTHR30472:SF67">
    <property type="entry name" value="PERMEASE OF ABC TRANSPORTER-RELATED"/>
    <property type="match status" value="1"/>
</dbReference>
<evidence type="ECO:0000256" key="5">
    <source>
        <dbReference type="ARBA" id="ARBA00022692"/>
    </source>
</evidence>
<evidence type="ECO:0000256" key="1">
    <source>
        <dbReference type="ARBA" id="ARBA00004651"/>
    </source>
</evidence>
<dbReference type="GO" id="GO:0033214">
    <property type="term" value="P:siderophore-iron import into cell"/>
    <property type="evidence" value="ECO:0007669"/>
    <property type="project" value="TreeGrafter"/>
</dbReference>
<accession>A0A448V0B5</accession>
<protein>
    <submittedName>
        <fullName evidence="9">Iron(III) dicitrate transport system permease protein fecC</fullName>
    </submittedName>
</protein>
<dbReference type="GO" id="GO:0022857">
    <property type="term" value="F:transmembrane transporter activity"/>
    <property type="evidence" value="ECO:0007669"/>
    <property type="project" value="InterPro"/>
</dbReference>
<reference evidence="9 10" key="1">
    <citation type="submission" date="2018-12" db="EMBL/GenBank/DDBJ databases">
        <authorList>
            <consortium name="Pathogen Informatics"/>
        </authorList>
    </citation>
    <scope>NUCLEOTIDE SEQUENCE [LARGE SCALE GENOMIC DNA]</scope>
    <source>
        <strain evidence="9 10">NCTC13079</strain>
    </source>
</reference>
<keyword evidence="10" id="KW-1185">Reference proteome</keyword>
<dbReference type="OrthoDB" id="9792889at2"/>
<evidence type="ECO:0000256" key="2">
    <source>
        <dbReference type="ARBA" id="ARBA00007935"/>
    </source>
</evidence>
<feature type="transmembrane region" description="Helical" evidence="8">
    <location>
        <begin position="62"/>
        <end position="84"/>
    </location>
</feature>
<evidence type="ECO:0000256" key="4">
    <source>
        <dbReference type="ARBA" id="ARBA00022475"/>
    </source>
</evidence>
<dbReference type="InterPro" id="IPR037294">
    <property type="entry name" value="ABC_BtuC-like"/>
</dbReference>
<gene>
    <name evidence="9" type="primary">fecC</name>
    <name evidence="9" type="ORF">NCTC13079_00278</name>
</gene>
<evidence type="ECO:0000256" key="8">
    <source>
        <dbReference type="SAM" id="Phobius"/>
    </source>
</evidence>
<dbReference type="Pfam" id="PF01032">
    <property type="entry name" value="FecCD"/>
    <property type="match status" value="1"/>
</dbReference>
<dbReference type="Gene3D" id="1.10.3470.10">
    <property type="entry name" value="ABC transporter involved in vitamin B12 uptake, BtuC"/>
    <property type="match status" value="1"/>
</dbReference>
<feature type="transmembrane region" description="Helical" evidence="8">
    <location>
        <begin position="240"/>
        <end position="267"/>
    </location>
</feature>
<feature type="transmembrane region" description="Helical" evidence="8">
    <location>
        <begin position="150"/>
        <end position="172"/>
    </location>
</feature>
<keyword evidence="4" id="KW-1003">Cell membrane</keyword>
<keyword evidence="6 8" id="KW-1133">Transmembrane helix</keyword>
<keyword evidence="7 8" id="KW-0472">Membrane</keyword>
<comment type="subcellular location">
    <subcellularLocation>
        <location evidence="1">Cell membrane</location>
        <topology evidence="1">Multi-pass membrane protein</topology>
    </subcellularLocation>
</comment>
<comment type="similarity">
    <text evidence="2">Belongs to the binding-protein-dependent transport system permease family. FecCD subfamily.</text>
</comment>
<dbReference type="Proteomes" id="UP000269544">
    <property type="component" value="Chromosome"/>
</dbReference>
<keyword evidence="3" id="KW-0813">Transport</keyword>
<evidence type="ECO:0000313" key="10">
    <source>
        <dbReference type="Proteomes" id="UP000269544"/>
    </source>
</evidence>
<dbReference type="InterPro" id="IPR000522">
    <property type="entry name" value="ABC_transptr_permease_BtuC"/>
</dbReference>
<dbReference type="RefSeq" id="WP_126464744.1">
    <property type="nucleotide sequence ID" value="NZ_LR134523.1"/>
</dbReference>
<sequence>MIRHNRFLLPLLIALFLVSAYMGLCLGYAKIPGAEIFRALFRPQEAPAQVAAIVTEIRLPRMLLAVIVGAGLSVAGLVMQAVVGNPIADPYILGISSGASLGATASIVLGLFSAFGTYGPGIGAFLFALLTALGVLALSGIGGRATAERLILSGLAISTAASSASTLLLYTAKNRDAVREVSFWLMGSLSGAKLAELKFLAPLILLLCLFLTGQYRNLNLMLLGDETAYSLGKDLAKIRLLYIVCVSLMVGAMVYAAGTIGFLGLIVPHMARFMAGTDHKRLIPVVMLLGAIFLLWADIAARNMVPGGELPTGVVVSVVGAPFFVYLIVKNAKRRTRG</sequence>
<dbReference type="EMBL" id="LR134523">
    <property type="protein sequence ID" value="VEJ34699.1"/>
    <property type="molecule type" value="Genomic_DNA"/>
</dbReference>
<keyword evidence="5 8" id="KW-0812">Transmembrane</keyword>
<evidence type="ECO:0000256" key="3">
    <source>
        <dbReference type="ARBA" id="ARBA00022448"/>
    </source>
</evidence>
<evidence type="ECO:0000256" key="7">
    <source>
        <dbReference type="ARBA" id="ARBA00023136"/>
    </source>
</evidence>
<dbReference type="GO" id="GO:0005886">
    <property type="term" value="C:plasma membrane"/>
    <property type="evidence" value="ECO:0007669"/>
    <property type="project" value="UniProtKB-SubCell"/>
</dbReference>
<evidence type="ECO:0000256" key="6">
    <source>
        <dbReference type="ARBA" id="ARBA00022989"/>
    </source>
</evidence>
<name>A0A448V0B5_9FIRM</name>
<dbReference type="AlphaFoldDB" id="A0A448V0B5"/>
<dbReference type="CDD" id="cd06550">
    <property type="entry name" value="TM_ABC_iron-siderophores_like"/>
    <property type="match status" value="1"/>
</dbReference>
<feature type="transmembrane region" description="Helical" evidence="8">
    <location>
        <begin position="282"/>
        <end position="301"/>
    </location>
</feature>
<proteinExistence type="inferred from homology"/>
<dbReference type="FunFam" id="1.10.3470.10:FF:000001">
    <property type="entry name" value="Vitamin B12 ABC transporter permease BtuC"/>
    <property type="match status" value="1"/>
</dbReference>
<feature type="transmembrane region" description="Helical" evidence="8">
    <location>
        <begin position="310"/>
        <end position="329"/>
    </location>
</feature>
<organism evidence="9 10">
    <name type="scientific">Aedoeadaptatus ivorii</name>
    <dbReference type="NCBI Taxonomy" id="54006"/>
    <lineage>
        <taxon>Bacteria</taxon>
        <taxon>Bacillati</taxon>
        <taxon>Bacillota</taxon>
        <taxon>Tissierellia</taxon>
        <taxon>Tissierellales</taxon>
        <taxon>Peptoniphilaceae</taxon>
        <taxon>Aedoeadaptatus</taxon>
    </lineage>
</organism>
<evidence type="ECO:0000313" key="9">
    <source>
        <dbReference type="EMBL" id="VEJ34699.1"/>
    </source>
</evidence>
<dbReference type="KEGG" id="piv:NCTC13079_00278"/>
<dbReference type="SUPFAM" id="SSF81345">
    <property type="entry name" value="ABC transporter involved in vitamin B12 uptake, BtuC"/>
    <property type="match status" value="1"/>
</dbReference>
<dbReference type="PANTHER" id="PTHR30472">
    <property type="entry name" value="FERRIC ENTEROBACTIN TRANSPORT SYSTEM PERMEASE PROTEIN"/>
    <property type="match status" value="1"/>
</dbReference>
<feature type="transmembrane region" description="Helical" evidence="8">
    <location>
        <begin position="91"/>
        <end position="112"/>
    </location>
</feature>
<feature type="transmembrane region" description="Helical" evidence="8">
    <location>
        <begin position="118"/>
        <end position="138"/>
    </location>
</feature>